<evidence type="ECO:0000313" key="2">
    <source>
        <dbReference type="EMBL" id="KAA8568651.1"/>
    </source>
</evidence>
<evidence type="ECO:0000313" key="3">
    <source>
        <dbReference type="Proteomes" id="UP000322873"/>
    </source>
</evidence>
<comment type="caution">
    <text evidence="2">The sequence shown here is derived from an EMBL/GenBank/DDBJ whole genome shotgun (WGS) entry which is preliminary data.</text>
</comment>
<dbReference type="EMBL" id="VICG01000009">
    <property type="protein sequence ID" value="KAA8568651.1"/>
    <property type="molecule type" value="Genomic_DNA"/>
</dbReference>
<sequence length="68" mass="7307">MMTKGEMQLWQGVRPDNMFAMDGVTKDPIDHTISVDPSNGNTDDGDSALSEKSVNRAKQGVKVLSPSA</sequence>
<name>A0A5M9JH81_MONFR</name>
<evidence type="ECO:0000256" key="1">
    <source>
        <dbReference type="SAM" id="MobiDB-lite"/>
    </source>
</evidence>
<keyword evidence="3" id="KW-1185">Reference proteome</keyword>
<dbReference type="AlphaFoldDB" id="A0A5M9JH81"/>
<reference evidence="2 3" key="1">
    <citation type="submission" date="2019-06" db="EMBL/GenBank/DDBJ databases">
        <title>Genome Sequence of the Brown Rot Fungal Pathogen Monilinia fructicola.</title>
        <authorList>
            <person name="De Miccolis Angelini R.M."/>
            <person name="Landi L."/>
            <person name="Abate D."/>
            <person name="Pollastro S."/>
            <person name="Romanazzi G."/>
            <person name="Faretra F."/>
        </authorList>
    </citation>
    <scope>NUCLEOTIDE SEQUENCE [LARGE SCALE GENOMIC DNA]</scope>
    <source>
        <strain evidence="2 3">Mfrc123</strain>
    </source>
</reference>
<protein>
    <submittedName>
        <fullName evidence="2">Uncharacterized protein</fullName>
    </submittedName>
</protein>
<dbReference type="Proteomes" id="UP000322873">
    <property type="component" value="Unassembled WGS sequence"/>
</dbReference>
<feature type="region of interest" description="Disordered" evidence="1">
    <location>
        <begin position="29"/>
        <end position="68"/>
    </location>
</feature>
<accession>A0A5M9JH81</accession>
<organism evidence="2 3">
    <name type="scientific">Monilinia fructicola</name>
    <name type="common">Brown rot fungus</name>
    <name type="synonym">Ciboria fructicola</name>
    <dbReference type="NCBI Taxonomy" id="38448"/>
    <lineage>
        <taxon>Eukaryota</taxon>
        <taxon>Fungi</taxon>
        <taxon>Dikarya</taxon>
        <taxon>Ascomycota</taxon>
        <taxon>Pezizomycotina</taxon>
        <taxon>Leotiomycetes</taxon>
        <taxon>Helotiales</taxon>
        <taxon>Sclerotiniaceae</taxon>
        <taxon>Monilinia</taxon>
    </lineage>
</organism>
<gene>
    <name evidence="2" type="ORF">EYC84_007661</name>
</gene>
<proteinExistence type="predicted"/>